<dbReference type="PANTHER" id="PTHR42718:SF49">
    <property type="entry name" value="EXPORT PROTEIN"/>
    <property type="match status" value="1"/>
</dbReference>
<feature type="transmembrane region" description="Helical" evidence="6">
    <location>
        <begin position="144"/>
        <end position="165"/>
    </location>
</feature>
<gene>
    <name evidence="8" type="ORF">MF672_028810</name>
</gene>
<keyword evidence="4 6" id="KW-0472">Membrane</keyword>
<feature type="transmembrane region" description="Helical" evidence="6">
    <location>
        <begin position="333"/>
        <end position="352"/>
    </location>
</feature>
<dbReference type="PRINTS" id="PR01036">
    <property type="entry name" value="TCRTETB"/>
</dbReference>
<dbReference type="Proteomes" id="UP001317259">
    <property type="component" value="Unassembled WGS sequence"/>
</dbReference>
<feature type="transmembrane region" description="Helical" evidence="6">
    <location>
        <begin position="111"/>
        <end position="132"/>
    </location>
</feature>
<feature type="region of interest" description="Disordered" evidence="5">
    <location>
        <begin position="458"/>
        <end position="480"/>
    </location>
</feature>
<feature type="transmembrane region" description="Helical" evidence="6">
    <location>
        <begin position="52"/>
        <end position="69"/>
    </location>
</feature>
<proteinExistence type="predicted"/>
<dbReference type="Gene3D" id="1.20.1720.10">
    <property type="entry name" value="Multidrug resistance protein D"/>
    <property type="match status" value="1"/>
</dbReference>
<dbReference type="InterPro" id="IPR036259">
    <property type="entry name" value="MFS_trans_sf"/>
</dbReference>
<dbReference type="PROSITE" id="PS50850">
    <property type="entry name" value="MFS"/>
    <property type="match status" value="1"/>
</dbReference>
<feature type="transmembrane region" description="Helical" evidence="6">
    <location>
        <begin position="202"/>
        <end position="221"/>
    </location>
</feature>
<accession>A0ABT0FZM1</accession>
<feature type="transmembrane region" description="Helical" evidence="6">
    <location>
        <begin position="171"/>
        <end position="190"/>
    </location>
</feature>
<organism evidence="8 9">
    <name type="scientific">Actinomadura luzonensis</name>
    <dbReference type="NCBI Taxonomy" id="2805427"/>
    <lineage>
        <taxon>Bacteria</taxon>
        <taxon>Bacillati</taxon>
        <taxon>Actinomycetota</taxon>
        <taxon>Actinomycetes</taxon>
        <taxon>Streptosporangiales</taxon>
        <taxon>Thermomonosporaceae</taxon>
        <taxon>Actinomadura</taxon>
    </lineage>
</organism>
<evidence type="ECO:0000256" key="2">
    <source>
        <dbReference type="ARBA" id="ARBA00022692"/>
    </source>
</evidence>
<evidence type="ECO:0000313" key="9">
    <source>
        <dbReference type="Proteomes" id="UP001317259"/>
    </source>
</evidence>
<dbReference type="InterPro" id="IPR011701">
    <property type="entry name" value="MFS"/>
</dbReference>
<keyword evidence="2 6" id="KW-0812">Transmembrane</keyword>
<feature type="transmembrane region" description="Helical" evidence="6">
    <location>
        <begin position="268"/>
        <end position="289"/>
    </location>
</feature>
<evidence type="ECO:0000313" key="8">
    <source>
        <dbReference type="EMBL" id="MCK2217765.1"/>
    </source>
</evidence>
<feature type="transmembrane region" description="Helical" evidence="6">
    <location>
        <begin position="227"/>
        <end position="248"/>
    </location>
</feature>
<keyword evidence="3 6" id="KW-1133">Transmembrane helix</keyword>
<dbReference type="RefSeq" id="WP_247815472.1">
    <property type="nucleotide sequence ID" value="NZ_JAKRKC020000001.1"/>
</dbReference>
<evidence type="ECO:0000256" key="4">
    <source>
        <dbReference type="ARBA" id="ARBA00023136"/>
    </source>
</evidence>
<evidence type="ECO:0000259" key="7">
    <source>
        <dbReference type="PROSITE" id="PS50850"/>
    </source>
</evidence>
<dbReference type="Gene3D" id="1.20.1250.20">
    <property type="entry name" value="MFS general substrate transporter like domains"/>
    <property type="match status" value="1"/>
</dbReference>
<reference evidence="8 9" key="1">
    <citation type="submission" date="2022-04" db="EMBL/GenBank/DDBJ databases">
        <title>Genome draft of Actinomadura sp. ATCC 31491.</title>
        <authorList>
            <person name="Shi X."/>
            <person name="Du Y."/>
        </authorList>
    </citation>
    <scope>NUCLEOTIDE SEQUENCE [LARGE SCALE GENOMIC DNA]</scope>
    <source>
        <strain evidence="8 9">ATCC 31491</strain>
    </source>
</reference>
<protein>
    <submittedName>
        <fullName evidence="8">MFS transporter</fullName>
    </submittedName>
</protein>
<evidence type="ECO:0000256" key="1">
    <source>
        <dbReference type="ARBA" id="ARBA00004651"/>
    </source>
</evidence>
<dbReference type="SUPFAM" id="SSF103473">
    <property type="entry name" value="MFS general substrate transporter"/>
    <property type="match status" value="1"/>
</dbReference>
<feature type="transmembrane region" description="Helical" evidence="6">
    <location>
        <begin position="81"/>
        <end position="99"/>
    </location>
</feature>
<feature type="domain" description="Major facilitator superfamily (MFS) profile" evidence="7">
    <location>
        <begin position="15"/>
        <end position="480"/>
    </location>
</feature>
<comment type="caution">
    <text evidence="8">The sequence shown here is derived from an EMBL/GenBank/DDBJ whole genome shotgun (WGS) entry which is preliminary data.</text>
</comment>
<keyword evidence="9" id="KW-1185">Reference proteome</keyword>
<feature type="transmembrane region" description="Helical" evidence="6">
    <location>
        <begin position="301"/>
        <end position="321"/>
    </location>
</feature>
<dbReference type="EMBL" id="JAKRKC020000001">
    <property type="protein sequence ID" value="MCK2217765.1"/>
    <property type="molecule type" value="Genomic_DNA"/>
</dbReference>
<sequence length="480" mass="47671">MSSVIEPTRVTQGATLAVTSAAPLLVLANFTAPMVTLPQMARSLGAGPTGPVWMLGAIALGLSSLLLVSGGLADDHGRRRVLVAGSVVLAVASVLGAAAPSVPVFVAARLVQGGASAAMLAASLGILGHAFPSGPERVRATGRYGAMLGLGTLLGPLVSGALAALTGWRAVYALVGVAAAALAAIAARTLEESRSPAPRRFDVPGVVLLSLGVAALVAGVTEGRAGWSRPVVPAAFVLAAVLLAAFVAVERRRAEPLLDLTLFRRPAFLLATGSALVVGGAIVGLLNYLPTVLQVAHGLTPLATALLFAVWSGPSFAGALLTRHVRLGSAARLAAGLGLTAAGFAALLGVGATLSLPLVVAGLVVSGVGSGLINSAITHLAVESVPAHRVSMGSGANNTARYVGSSLGAAGVAAVVGALGRRAARRWPWGLRPAHRGHGRGGLGLPPLTAARLGHPSLIRVTSGGPGPSRPGTRPAPPRT</sequence>
<evidence type="ECO:0000256" key="3">
    <source>
        <dbReference type="ARBA" id="ARBA00022989"/>
    </source>
</evidence>
<feature type="transmembrane region" description="Helical" evidence="6">
    <location>
        <begin position="12"/>
        <end position="32"/>
    </location>
</feature>
<comment type="subcellular location">
    <subcellularLocation>
        <location evidence="1">Cell membrane</location>
        <topology evidence="1">Multi-pass membrane protein</topology>
    </subcellularLocation>
</comment>
<dbReference type="InterPro" id="IPR020846">
    <property type="entry name" value="MFS_dom"/>
</dbReference>
<evidence type="ECO:0000256" key="6">
    <source>
        <dbReference type="SAM" id="Phobius"/>
    </source>
</evidence>
<evidence type="ECO:0000256" key="5">
    <source>
        <dbReference type="SAM" id="MobiDB-lite"/>
    </source>
</evidence>
<dbReference type="PANTHER" id="PTHR42718">
    <property type="entry name" value="MAJOR FACILITATOR SUPERFAMILY MULTIDRUG TRANSPORTER MFSC"/>
    <property type="match status" value="1"/>
</dbReference>
<name>A0ABT0FZM1_9ACTN</name>
<dbReference type="Pfam" id="PF07690">
    <property type="entry name" value="MFS_1"/>
    <property type="match status" value="1"/>
</dbReference>
<feature type="transmembrane region" description="Helical" evidence="6">
    <location>
        <begin position="358"/>
        <end position="382"/>
    </location>
</feature>